<dbReference type="EMBL" id="DVMT01000048">
    <property type="protein sequence ID" value="HIU40598.1"/>
    <property type="molecule type" value="Genomic_DNA"/>
</dbReference>
<gene>
    <name evidence="2" type="ORF">IAB68_04795</name>
</gene>
<protein>
    <recommendedName>
        <fullName evidence="1">Cyclophilin-like domain-containing protein</fullName>
    </recommendedName>
</protein>
<dbReference type="InterPro" id="IPR029000">
    <property type="entry name" value="Cyclophilin-like_dom_sf"/>
</dbReference>
<evidence type="ECO:0000259" key="1">
    <source>
        <dbReference type="Pfam" id="PF18050"/>
    </source>
</evidence>
<evidence type="ECO:0000313" key="3">
    <source>
        <dbReference type="Proteomes" id="UP000824074"/>
    </source>
</evidence>
<dbReference type="InterPro" id="IPR041183">
    <property type="entry name" value="Cyclophilin-like"/>
</dbReference>
<comment type="caution">
    <text evidence="2">The sequence shown here is derived from an EMBL/GenBank/DDBJ whole genome shotgun (WGS) entry which is preliminary data.</text>
</comment>
<dbReference type="Proteomes" id="UP000824074">
    <property type="component" value="Unassembled WGS sequence"/>
</dbReference>
<dbReference type="Pfam" id="PF18050">
    <property type="entry name" value="Cyclophil_like2"/>
    <property type="match status" value="1"/>
</dbReference>
<feature type="domain" description="Cyclophilin-like" evidence="1">
    <location>
        <begin position="10"/>
        <end position="117"/>
    </location>
</feature>
<name>A0A9D1INI2_9FIRM</name>
<sequence length="119" mass="13490">MNDFTSKINLNINGNDFTVTLEDNETSRELVNRLPLSITMNELNGNEKYYYFDDALPSNSKRVGKINKGDVMLYGDDCLVIFYESFTTSYSYTKIGTIDNSDNLEDVVGNNSVTVMITR</sequence>
<reference evidence="2" key="2">
    <citation type="journal article" date="2021" name="PeerJ">
        <title>Extensive microbial diversity within the chicken gut microbiome revealed by metagenomics and culture.</title>
        <authorList>
            <person name="Gilroy R."/>
            <person name="Ravi A."/>
            <person name="Getino M."/>
            <person name="Pursley I."/>
            <person name="Horton D.L."/>
            <person name="Alikhan N.F."/>
            <person name="Baker D."/>
            <person name="Gharbi K."/>
            <person name="Hall N."/>
            <person name="Watson M."/>
            <person name="Adriaenssens E.M."/>
            <person name="Foster-Nyarko E."/>
            <person name="Jarju S."/>
            <person name="Secka A."/>
            <person name="Antonio M."/>
            <person name="Oren A."/>
            <person name="Chaudhuri R.R."/>
            <person name="La Ragione R."/>
            <person name="Hildebrand F."/>
            <person name="Pallen M.J."/>
        </authorList>
    </citation>
    <scope>NUCLEOTIDE SEQUENCE</scope>
    <source>
        <strain evidence="2">CHK193-30670</strain>
    </source>
</reference>
<dbReference type="Gene3D" id="2.40.100.20">
    <property type="match status" value="1"/>
</dbReference>
<organism evidence="2 3">
    <name type="scientific">Candidatus Aphodocola excrementigallinarum</name>
    <dbReference type="NCBI Taxonomy" id="2840670"/>
    <lineage>
        <taxon>Bacteria</taxon>
        <taxon>Bacillati</taxon>
        <taxon>Bacillota</taxon>
        <taxon>Bacilli</taxon>
        <taxon>Candidatus Aphodocola</taxon>
    </lineage>
</organism>
<evidence type="ECO:0000313" key="2">
    <source>
        <dbReference type="EMBL" id="HIU40598.1"/>
    </source>
</evidence>
<dbReference type="SUPFAM" id="SSF50891">
    <property type="entry name" value="Cyclophilin-like"/>
    <property type="match status" value="1"/>
</dbReference>
<proteinExistence type="predicted"/>
<dbReference type="AlphaFoldDB" id="A0A9D1INI2"/>
<accession>A0A9D1INI2</accession>
<reference evidence="2" key="1">
    <citation type="submission" date="2020-10" db="EMBL/GenBank/DDBJ databases">
        <authorList>
            <person name="Gilroy R."/>
        </authorList>
    </citation>
    <scope>NUCLEOTIDE SEQUENCE</scope>
    <source>
        <strain evidence="2">CHK193-30670</strain>
    </source>
</reference>